<proteinExistence type="predicted"/>
<name>A0A1B7MGG0_9AGAM</name>
<dbReference type="EMBL" id="KV449288">
    <property type="protein sequence ID" value="OAX31692.1"/>
    <property type="molecule type" value="Genomic_DNA"/>
</dbReference>
<dbReference type="STRING" id="1314800.A0A1B7MGG0"/>
<dbReference type="AlphaFoldDB" id="A0A1B7MGG0"/>
<sequence length="445" mass="48965">MEITGYGLSDVTPLLQAGFGAAKNELGAPYSAPFLGLLYNGSTGGVYTSRSTVIQDAGRSIPEGLTQTYTMYHQGSSAEVHCRQQPFLDTVGVYPSADVYTSVTPGFSSTASNQTVPTDYNIQNSLMITNCSSTSVAYTNDILTLSSTSDGYILGDGYLIGSVCKYQDFEKATNQSFLVLMQGHKKSIEPTICQVSPRITLVHVEFDGSTVNIKNTTNSQPLSPDGQEAVYIDFISDLIWMMMFDAQSISGNFMAEGIHSVSNDTLTGTLFNDLLENYLRGSIELFGTIWRKNFQENDPPVSDYNGTIHVRSLGYQYRQSTYLVLLVPLTLVVFATFGAAIYAPVAQPKKPVDVSLVEGGMMQEIMDGPLGSLGDSEDFDPTNIIHLMMAASRIQLNREVGENELLQIHLDSTRLNMPETRMVQLQEDDEEIFMEGDVRNSYRLR</sequence>
<feature type="transmembrane region" description="Helical" evidence="1">
    <location>
        <begin position="322"/>
        <end position="343"/>
    </location>
</feature>
<protein>
    <submittedName>
        <fullName evidence="2">Uncharacterized protein</fullName>
    </submittedName>
</protein>
<evidence type="ECO:0000313" key="2">
    <source>
        <dbReference type="EMBL" id="OAX31692.1"/>
    </source>
</evidence>
<keyword evidence="1" id="KW-0472">Membrane</keyword>
<dbReference type="OrthoDB" id="2663773at2759"/>
<keyword evidence="3" id="KW-1185">Reference proteome</keyword>
<reference evidence="2 3" key="1">
    <citation type="submission" date="2016-06" db="EMBL/GenBank/DDBJ databases">
        <title>Comparative genomics of the ectomycorrhizal sister species Rhizopogon vinicolor and Rhizopogon vesiculosus (Basidiomycota: Boletales) reveals a divergence of the mating type B locus.</title>
        <authorList>
            <consortium name="DOE Joint Genome Institute"/>
            <person name="Mujic A.B."/>
            <person name="Kuo A."/>
            <person name="Tritt A."/>
            <person name="Lipzen A."/>
            <person name="Chen C."/>
            <person name="Johnson J."/>
            <person name="Sharma A."/>
            <person name="Barry K."/>
            <person name="Grigoriev I.V."/>
            <person name="Spatafora J.W."/>
        </authorList>
    </citation>
    <scope>NUCLEOTIDE SEQUENCE [LARGE SCALE GENOMIC DNA]</scope>
    <source>
        <strain evidence="2 3">AM-OR11-026</strain>
    </source>
</reference>
<keyword evidence="1" id="KW-1133">Transmembrane helix</keyword>
<gene>
    <name evidence="2" type="ORF">K503DRAFT_860650</name>
</gene>
<accession>A0A1B7MGG0</accession>
<evidence type="ECO:0000256" key="1">
    <source>
        <dbReference type="SAM" id="Phobius"/>
    </source>
</evidence>
<dbReference type="InParanoid" id="A0A1B7MGG0"/>
<organism evidence="2 3">
    <name type="scientific">Rhizopogon vinicolor AM-OR11-026</name>
    <dbReference type="NCBI Taxonomy" id="1314800"/>
    <lineage>
        <taxon>Eukaryota</taxon>
        <taxon>Fungi</taxon>
        <taxon>Dikarya</taxon>
        <taxon>Basidiomycota</taxon>
        <taxon>Agaricomycotina</taxon>
        <taxon>Agaricomycetes</taxon>
        <taxon>Agaricomycetidae</taxon>
        <taxon>Boletales</taxon>
        <taxon>Suillineae</taxon>
        <taxon>Rhizopogonaceae</taxon>
        <taxon>Rhizopogon</taxon>
    </lineage>
</organism>
<dbReference type="Proteomes" id="UP000092154">
    <property type="component" value="Unassembled WGS sequence"/>
</dbReference>
<keyword evidence="1" id="KW-0812">Transmembrane</keyword>
<evidence type="ECO:0000313" key="3">
    <source>
        <dbReference type="Proteomes" id="UP000092154"/>
    </source>
</evidence>